<feature type="region of interest" description="Disordered" evidence="1">
    <location>
        <begin position="41"/>
        <end position="67"/>
    </location>
</feature>
<gene>
    <name evidence="2" type="ORF">AVEN_28989_1</name>
</gene>
<accession>A0A4Y2AJP8</accession>
<organism evidence="2 3">
    <name type="scientific">Araneus ventricosus</name>
    <name type="common">Orbweaver spider</name>
    <name type="synonym">Epeira ventricosa</name>
    <dbReference type="NCBI Taxonomy" id="182803"/>
    <lineage>
        <taxon>Eukaryota</taxon>
        <taxon>Metazoa</taxon>
        <taxon>Ecdysozoa</taxon>
        <taxon>Arthropoda</taxon>
        <taxon>Chelicerata</taxon>
        <taxon>Arachnida</taxon>
        <taxon>Araneae</taxon>
        <taxon>Araneomorphae</taxon>
        <taxon>Entelegynae</taxon>
        <taxon>Araneoidea</taxon>
        <taxon>Araneidae</taxon>
        <taxon>Araneus</taxon>
    </lineage>
</organism>
<evidence type="ECO:0000256" key="1">
    <source>
        <dbReference type="SAM" id="MobiDB-lite"/>
    </source>
</evidence>
<protein>
    <submittedName>
        <fullName evidence="2">Uncharacterized protein</fullName>
    </submittedName>
</protein>
<dbReference type="EMBL" id="BGPR01000020">
    <property type="protein sequence ID" value="GBL79950.1"/>
    <property type="molecule type" value="Genomic_DNA"/>
</dbReference>
<dbReference type="Proteomes" id="UP000499080">
    <property type="component" value="Unassembled WGS sequence"/>
</dbReference>
<dbReference type="AlphaFoldDB" id="A0A4Y2AJP8"/>
<reference evidence="2 3" key="1">
    <citation type="journal article" date="2019" name="Sci. Rep.">
        <title>Orb-weaving spider Araneus ventricosus genome elucidates the spidroin gene catalogue.</title>
        <authorList>
            <person name="Kono N."/>
            <person name="Nakamura H."/>
            <person name="Ohtoshi R."/>
            <person name="Moran D.A.P."/>
            <person name="Shinohara A."/>
            <person name="Yoshida Y."/>
            <person name="Fujiwara M."/>
            <person name="Mori M."/>
            <person name="Tomita M."/>
            <person name="Arakawa K."/>
        </authorList>
    </citation>
    <scope>NUCLEOTIDE SEQUENCE [LARGE SCALE GENOMIC DNA]</scope>
</reference>
<evidence type="ECO:0000313" key="2">
    <source>
        <dbReference type="EMBL" id="GBL79950.1"/>
    </source>
</evidence>
<dbReference type="OrthoDB" id="6435517at2759"/>
<keyword evidence="3" id="KW-1185">Reference proteome</keyword>
<comment type="caution">
    <text evidence="2">The sequence shown here is derived from an EMBL/GenBank/DDBJ whole genome shotgun (WGS) entry which is preliminary data.</text>
</comment>
<name>A0A4Y2AJP8_ARAVE</name>
<sequence length="261" mass="29881">MAYSCYCLIRKHEFRNKPFSVGQTRTKERYDWSCVNILDESNTEPSGESAASSSASEESSVTGTTEELVSCEAPVNCSEGKNLEASLGKRGIDKGLQDEIEKEESHWKAALHSIVDVILHLAKQGSPLRGSNETLDFSYPRCDPSFKETRKRKKKRFFEEKCENESSEISQHKKFKLDLLQVNDRTEAELERQFQSMQKVKEIFGFLSPKQLTTLDNKILREKATTLANLYRDDLDKDELFVEIESFKHSVIGSYDLTENE</sequence>
<evidence type="ECO:0000313" key="3">
    <source>
        <dbReference type="Proteomes" id="UP000499080"/>
    </source>
</evidence>
<feature type="compositionally biased region" description="Low complexity" evidence="1">
    <location>
        <begin position="46"/>
        <end position="67"/>
    </location>
</feature>
<proteinExistence type="predicted"/>